<gene>
    <name evidence="2" type="ORF">KOR42_36100</name>
</gene>
<sequence length="223" mass="24632">MEFLEIPLFDDDLIKMLVRFAIDIVVVLSLTTFCYRRHKGSADYVFSFLLLNVMIFFICFALKKLDLGIGMALGLFAIFGIIRYRTDAIRVKEMTYLFVVVGIAVINALSNKKTSYAELAAMNGIILSAAFFLEQALISAPKCKCNIVYDNIALLSPGNERELLQDIESRTGLSGERVKISKIDLKKGLASIVLHYSCDDATANGDGINGDVETGDGDSNDEF</sequence>
<accession>A0A5C5WGZ1</accession>
<dbReference type="OrthoDB" id="154078at2"/>
<evidence type="ECO:0000256" key="1">
    <source>
        <dbReference type="SAM" id="Phobius"/>
    </source>
</evidence>
<evidence type="ECO:0008006" key="4">
    <source>
        <dbReference type="Google" id="ProtNLM"/>
    </source>
</evidence>
<reference evidence="2 3" key="1">
    <citation type="submission" date="2019-02" db="EMBL/GenBank/DDBJ databases">
        <title>Deep-cultivation of Planctomycetes and their phenomic and genomic characterization uncovers novel biology.</title>
        <authorList>
            <person name="Wiegand S."/>
            <person name="Jogler M."/>
            <person name="Boedeker C."/>
            <person name="Pinto D."/>
            <person name="Vollmers J."/>
            <person name="Rivas-Marin E."/>
            <person name="Kohn T."/>
            <person name="Peeters S.H."/>
            <person name="Heuer A."/>
            <person name="Rast P."/>
            <person name="Oberbeckmann S."/>
            <person name="Bunk B."/>
            <person name="Jeske O."/>
            <person name="Meyerdierks A."/>
            <person name="Storesund J.E."/>
            <person name="Kallscheuer N."/>
            <person name="Luecker S."/>
            <person name="Lage O.M."/>
            <person name="Pohl T."/>
            <person name="Merkel B.J."/>
            <person name="Hornburger P."/>
            <person name="Mueller R.-W."/>
            <person name="Bruemmer F."/>
            <person name="Labrenz M."/>
            <person name="Spormann A.M."/>
            <person name="Op Den Camp H."/>
            <person name="Overmann J."/>
            <person name="Amann R."/>
            <person name="Jetten M.S.M."/>
            <person name="Mascher T."/>
            <person name="Medema M.H."/>
            <person name="Devos D.P."/>
            <person name="Kaster A.-K."/>
            <person name="Ovreas L."/>
            <person name="Rohde M."/>
            <person name="Galperin M.Y."/>
            <person name="Jogler C."/>
        </authorList>
    </citation>
    <scope>NUCLEOTIDE SEQUENCE [LARGE SCALE GENOMIC DNA]</scope>
    <source>
        <strain evidence="2 3">KOR42</strain>
    </source>
</reference>
<proteinExistence type="predicted"/>
<evidence type="ECO:0000313" key="3">
    <source>
        <dbReference type="Proteomes" id="UP000317243"/>
    </source>
</evidence>
<feature type="transmembrane region" description="Helical" evidence="1">
    <location>
        <begin position="16"/>
        <end position="35"/>
    </location>
</feature>
<protein>
    <recommendedName>
        <fullName evidence="4">DUF4956 domain-containing protein</fullName>
    </recommendedName>
</protein>
<evidence type="ECO:0000313" key="2">
    <source>
        <dbReference type="EMBL" id="TWT50064.1"/>
    </source>
</evidence>
<comment type="caution">
    <text evidence="2">The sequence shown here is derived from an EMBL/GenBank/DDBJ whole genome shotgun (WGS) entry which is preliminary data.</text>
</comment>
<dbReference type="AlphaFoldDB" id="A0A5C5WGZ1"/>
<feature type="transmembrane region" description="Helical" evidence="1">
    <location>
        <begin position="94"/>
        <end position="110"/>
    </location>
</feature>
<keyword evidence="3" id="KW-1185">Reference proteome</keyword>
<dbReference type="Pfam" id="PF16316">
    <property type="entry name" value="DUF4956"/>
    <property type="match status" value="1"/>
</dbReference>
<keyword evidence="1" id="KW-0812">Transmembrane</keyword>
<dbReference type="EMBL" id="SIHI01000014">
    <property type="protein sequence ID" value="TWT50064.1"/>
    <property type="molecule type" value="Genomic_DNA"/>
</dbReference>
<dbReference type="RefSeq" id="WP_146511051.1">
    <property type="nucleotide sequence ID" value="NZ_SIHI01000014.1"/>
</dbReference>
<keyword evidence="1" id="KW-0472">Membrane</keyword>
<organism evidence="2 3">
    <name type="scientific">Thalassoglobus neptunius</name>
    <dbReference type="NCBI Taxonomy" id="1938619"/>
    <lineage>
        <taxon>Bacteria</taxon>
        <taxon>Pseudomonadati</taxon>
        <taxon>Planctomycetota</taxon>
        <taxon>Planctomycetia</taxon>
        <taxon>Planctomycetales</taxon>
        <taxon>Planctomycetaceae</taxon>
        <taxon>Thalassoglobus</taxon>
    </lineage>
</organism>
<dbReference type="Proteomes" id="UP000317243">
    <property type="component" value="Unassembled WGS sequence"/>
</dbReference>
<dbReference type="InterPro" id="IPR032531">
    <property type="entry name" value="DUF4956"/>
</dbReference>
<feature type="transmembrane region" description="Helical" evidence="1">
    <location>
        <begin position="67"/>
        <end position="82"/>
    </location>
</feature>
<name>A0A5C5WGZ1_9PLAN</name>
<keyword evidence="1" id="KW-1133">Transmembrane helix</keyword>
<feature type="transmembrane region" description="Helical" evidence="1">
    <location>
        <begin position="42"/>
        <end position="61"/>
    </location>
</feature>